<evidence type="ECO:0000313" key="3">
    <source>
        <dbReference type="Proteomes" id="UP001362999"/>
    </source>
</evidence>
<feature type="region of interest" description="Disordered" evidence="1">
    <location>
        <begin position="43"/>
        <end position="73"/>
    </location>
</feature>
<sequence length="109" mass="11867">MARRRWDPSVHIETDFGPSVGDRGVVFSADGLRAASDLSNLRPEKRSRLNPTELDDSFADWTPVNDEGDDEADGLDNVATAVASTVSTLDIDAEVEENGGKRKRYQSSA</sequence>
<dbReference type="AlphaFoldDB" id="A0AAW0AEF3"/>
<gene>
    <name evidence="2" type="ORF">R3P38DRAFT_3212296</name>
</gene>
<accession>A0AAW0AEF3</accession>
<keyword evidence="3" id="KW-1185">Reference proteome</keyword>
<dbReference type="Proteomes" id="UP001362999">
    <property type="component" value="Unassembled WGS sequence"/>
</dbReference>
<protein>
    <submittedName>
        <fullName evidence="2">Uncharacterized protein</fullName>
    </submittedName>
</protein>
<evidence type="ECO:0000256" key="1">
    <source>
        <dbReference type="SAM" id="MobiDB-lite"/>
    </source>
</evidence>
<proteinExistence type="predicted"/>
<organism evidence="2 3">
    <name type="scientific">Favolaschia claudopus</name>
    <dbReference type="NCBI Taxonomy" id="2862362"/>
    <lineage>
        <taxon>Eukaryota</taxon>
        <taxon>Fungi</taxon>
        <taxon>Dikarya</taxon>
        <taxon>Basidiomycota</taxon>
        <taxon>Agaricomycotina</taxon>
        <taxon>Agaricomycetes</taxon>
        <taxon>Agaricomycetidae</taxon>
        <taxon>Agaricales</taxon>
        <taxon>Marasmiineae</taxon>
        <taxon>Mycenaceae</taxon>
        <taxon>Favolaschia</taxon>
    </lineage>
</organism>
<comment type="caution">
    <text evidence="2">The sequence shown here is derived from an EMBL/GenBank/DDBJ whole genome shotgun (WGS) entry which is preliminary data.</text>
</comment>
<dbReference type="EMBL" id="JAWWNJ010000071">
    <property type="protein sequence ID" value="KAK7007316.1"/>
    <property type="molecule type" value="Genomic_DNA"/>
</dbReference>
<name>A0AAW0AEF3_9AGAR</name>
<evidence type="ECO:0000313" key="2">
    <source>
        <dbReference type="EMBL" id="KAK7007316.1"/>
    </source>
</evidence>
<reference evidence="2 3" key="1">
    <citation type="journal article" date="2024" name="J Genomics">
        <title>Draft genome sequencing and assembly of Favolaschia claudopus CIRM-BRFM 2984 isolated from oak limbs.</title>
        <authorList>
            <person name="Navarro D."/>
            <person name="Drula E."/>
            <person name="Chaduli D."/>
            <person name="Cazenave R."/>
            <person name="Ahrendt S."/>
            <person name="Wang J."/>
            <person name="Lipzen A."/>
            <person name="Daum C."/>
            <person name="Barry K."/>
            <person name="Grigoriev I.V."/>
            <person name="Favel A."/>
            <person name="Rosso M.N."/>
            <person name="Martin F."/>
        </authorList>
    </citation>
    <scope>NUCLEOTIDE SEQUENCE [LARGE SCALE GENOMIC DNA]</scope>
    <source>
        <strain evidence="2 3">CIRM-BRFM 2984</strain>
    </source>
</reference>